<dbReference type="InterPro" id="IPR036400">
    <property type="entry name" value="Cyt_B5-like_heme/steroid_sf"/>
</dbReference>
<feature type="transmembrane region" description="Helical" evidence="5">
    <location>
        <begin position="12"/>
        <end position="29"/>
    </location>
</feature>
<reference evidence="7 8" key="1">
    <citation type="submission" date="2021-04" db="EMBL/GenBank/DDBJ databases">
        <authorList>
            <person name="De Guttry C."/>
            <person name="Zahm M."/>
            <person name="Klopp C."/>
            <person name="Cabau C."/>
            <person name="Louis A."/>
            <person name="Berthelot C."/>
            <person name="Parey E."/>
            <person name="Roest Crollius H."/>
            <person name="Montfort J."/>
            <person name="Robinson-Rechavi M."/>
            <person name="Bucao C."/>
            <person name="Bouchez O."/>
            <person name="Gislard M."/>
            <person name="Lluch J."/>
            <person name="Milhes M."/>
            <person name="Lampietro C."/>
            <person name="Lopez Roques C."/>
            <person name="Donnadieu C."/>
            <person name="Braasch I."/>
            <person name="Desvignes T."/>
            <person name="Postlethwait J."/>
            <person name="Bobe J."/>
            <person name="Wedekind C."/>
            <person name="Guiguen Y."/>
        </authorList>
    </citation>
    <scope>NUCLEOTIDE SEQUENCE [LARGE SCALE GENOMIC DNA]</scope>
    <source>
        <strain evidence="7">Cs_M1</strain>
        <tissue evidence="7">Blood</tissue>
    </source>
</reference>
<dbReference type="Proteomes" id="UP001356427">
    <property type="component" value="Unassembled WGS sequence"/>
</dbReference>
<dbReference type="InterPro" id="IPR001199">
    <property type="entry name" value="Cyt_B5-like_heme/steroid-bd"/>
</dbReference>
<organism evidence="7 8">
    <name type="scientific">Coregonus suidteri</name>
    <dbReference type="NCBI Taxonomy" id="861788"/>
    <lineage>
        <taxon>Eukaryota</taxon>
        <taxon>Metazoa</taxon>
        <taxon>Chordata</taxon>
        <taxon>Craniata</taxon>
        <taxon>Vertebrata</taxon>
        <taxon>Euteleostomi</taxon>
        <taxon>Actinopterygii</taxon>
        <taxon>Neopterygii</taxon>
        <taxon>Teleostei</taxon>
        <taxon>Protacanthopterygii</taxon>
        <taxon>Salmoniformes</taxon>
        <taxon>Salmonidae</taxon>
        <taxon>Coregoninae</taxon>
        <taxon>Coregonus</taxon>
    </lineage>
</organism>
<keyword evidence="8" id="KW-1185">Reference proteome</keyword>
<keyword evidence="5" id="KW-0812">Transmembrane</keyword>
<evidence type="ECO:0000256" key="2">
    <source>
        <dbReference type="ARBA" id="ARBA00038357"/>
    </source>
</evidence>
<evidence type="ECO:0000259" key="6">
    <source>
        <dbReference type="SMART" id="SM01117"/>
    </source>
</evidence>
<dbReference type="EMBL" id="JAGTTL010000010">
    <property type="protein sequence ID" value="KAK6317535.1"/>
    <property type="molecule type" value="Genomic_DNA"/>
</dbReference>
<comment type="caution">
    <text evidence="7">The sequence shown here is derived from an EMBL/GenBank/DDBJ whole genome shotgun (WGS) entry which is preliminary data.</text>
</comment>
<evidence type="ECO:0000313" key="7">
    <source>
        <dbReference type="EMBL" id="KAK6317535.1"/>
    </source>
</evidence>
<keyword evidence="5" id="KW-0472">Membrane</keyword>
<comment type="function">
    <text evidence="1">Heme-binding protein which promotes neuronal but not astrocyte differentiation.</text>
</comment>
<evidence type="ECO:0000256" key="4">
    <source>
        <dbReference type="ARBA" id="ARBA00042241"/>
    </source>
</evidence>
<gene>
    <name evidence="7" type="ORF">J4Q44_G00129350</name>
</gene>
<dbReference type="SUPFAM" id="SSF55856">
    <property type="entry name" value="Cytochrome b5-like heme/steroid binding domain"/>
    <property type="match status" value="1"/>
</dbReference>
<protein>
    <recommendedName>
        <fullName evidence="3">Neuferricin</fullName>
    </recommendedName>
    <alternativeName>
        <fullName evidence="4">Cytochrome b5 domain-containing protein 2</fullName>
    </alternativeName>
</protein>
<dbReference type="GO" id="GO:0016020">
    <property type="term" value="C:membrane"/>
    <property type="evidence" value="ECO:0007669"/>
    <property type="project" value="TreeGrafter"/>
</dbReference>
<feature type="domain" description="Cytochrome b5 heme-binding" evidence="6">
    <location>
        <begin position="52"/>
        <end position="148"/>
    </location>
</feature>
<dbReference type="PANTHER" id="PTHR10281:SF4">
    <property type="entry name" value="NEUFERRICIN"/>
    <property type="match status" value="1"/>
</dbReference>
<dbReference type="SMART" id="SM01117">
    <property type="entry name" value="Cyt-b5"/>
    <property type="match status" value="1"/>
</dbReference>
<dbReference type="Gene3D" id="3.10.120.10">
    <property type="entry name" value="Cytochrome b5-like heme/steroid binding domain"/>
    <property type="match status" value="1"/>
</dbReference>
<keyword evidence="5" id="KW-1133">Transmembrane helix</keyword>
<evidence type="ECO:0000256" key="5">
    <source>
        <dbReference type="SAM" id="Phobius"/>
    </source>
</evidence>
<dbReference type="PANTHER" id="PTHR10281">
    <property type="entry name" value="MEMBRANE-ASSOCIATED PROGESTERONE RECEPTOR COMPONENT-RELATED"/>
    <property type="match status" value="1"/>
</dbReference>
<comment type="similarity">
    <text evidence="2">Belongs to the cytochrome b5 family. MAPR subfamily.</text>
</comment>
<evidence type="ECO:0000256" key="1">
    <source>
        <dbReference type="ARBA" id="ARBA00037690"/>
    </source>
</evidence>
<dbReference type="GO" id="GO:0012505">
    <property type="term" value="C:endomembrane system"/>
    <property type="evidence" value="ECO:0007669"/>
    <property type="project" value="TreeGrafter"/>
</dbReference>
<dbReference type="Pfam" id="PF00173">
    <property type="entry name" value="Cyt-b5"/>
    <property type="match status" value="1"/>
</dbReference>
<proteinExistence type="inferred from homology"/>
<evidence type="ECO:0000313" key="8">
    <source>
        <dbReference type="Proteomes" id="UP001356427"/>
    </source>
</evidence>
<dbReference type="InterPro" id="IPR050577">
    <property type="entry name" value="MAPR/NEUFC/NENF-like"/>
</dbReference>
<dbReference type="AlphaFoldDB" id="A0AAN8LSR6"/>
<evidence type="ECO:0000256" key="3">
    <source>
        <dbReference type="ARBA" id="ARBA00039568"/>
    </source>
</evidence>
<sequence length="262" mass="28772">MTRNSREALDIMLGFIISFIFVLVAILILRQDWAHITGDAPPPSTVPPARLITKDELSLYSGEEDSKGLYLAILGQVFDVEKGLKHYGPGGGYHFFAGKDASLAFVTGDFTDTGLTDDVSSLSPAQVMVLYDWLTFYHKDYTPVGRLVGRFYSERGEPTEALLQVEGALEEGQRLKDQAQAEKQHLPACNSEWSAARGGRVWCATKSGGVQRDWAGVPRKLFSPGSGRSRCVCVQNSSTVENPNIQEYEGCPPHAESCPVRE</sequence>
<name>A0AAN8LSR6_9TELE</name>
<accession>A0AAN8LSR6</accession>